<accession>A0A937G3E4</accession>
<gene>
    <name evidence="1" type="ORF">JMN32_26880</name>
</gene>
<dbReference type="RefSeq" id="WP_202859513.1">
    <property type="nucleotide sequence ID" value="NZ_JAEUGD010000068.1"/>
</dbReference>
<sequence>MKKLSLVNLRVTSFVTELKSHEKQTVHGGIEIELREPTYGCPSNGVSCLPPKSKGCFSEGPGQCTMDVEFG</sequence>
<protein>
    <submittedName>
        <fullName evidence="1">Pinensin family lanthipeptide</fullName>
    </submittedName>
</protein>
<dbReference type="Proteomes" id="UP000614216">
    <property type="component" value="Unassembled WGS sequence"/>
</dbReference>
<dbReference type="InterPro" id="IPR059231">
    <property type="entry name" value="Leader_pinensin"/>
</dbReference>
<keyword evidence="2" id="KW-1185">Reference proteome</keyword>
<evidence type="ECO:0000313" key="1">
    <source>
        <dbReference type="EMBL" id="MBL6449967.1"/>
    </source>
</evidence>
<organism evidence="1 2">
    <name type="scientific">Fulvivirga marina</name>
    <dbReference type="NCBI Taxonomy" id="2494733"/>
    <lineage>
        <taxon>Bacteria</taxon>
        <taxon>Pseudomonadati</taxon>
        <taxon>Bacteroidota</taxon>
        <taxon>Cytophagia</taxon>
        <taxon>Cytophagales</taxon>
        <taxon>Fulvivirgaceae</taxon>
        <taxon>Fulvivirga</taxon>
    </lineage>
</organism>
<dbReference type="NCBIfam" id="NF038180">
    <property type="entry name" value="leader_pinensin"/>
    <property type="match status" value="1"/>
</dbReference>
<name>A0A937G3E4_9BACT</name>
<comment type="caution">
    <text evidence="1">The sequence shown here is derived from an EMBL/GenBank/DDBJ whole genome shotgun (WGS) entry which is preliminary data.</text>
</comment>
<evidence type="ECO:0000313" key="2">
    <source>
        <dbReference type="Proteomes" id="UP000614216"/>
    </source>
</evidence>
<dbReference type="EMBL" id="JAEUGD010000068">
    <property type="protein sequence ID" value="MBL6449967.1"/>
    <property type="molecule type" value="Genomic_DNA"/>
</dbReference>
<reference evidence="1" key="1">
    <citation type="submission" date="2021-01" db="EMBL/GenBank/DDBJ databases">
        <title>Fulvivirga kasyanovii gen. nov., sp nov., a novel member of the phylum Bacteroidetes isolated from seawater in a mussel farm.</title>
        <authorList>
            <person name="Zhao L.-H."/>
            <person name="Wang Z.-J."/>
        </authorList>
    </citation>
    <scope>NUCLEOTIDE SEQUENCE</scope>
    <source>
        <strain evidence="1">29W222</strain>
    </source>
</reference>
<dbReference type="AlphaFoldDB" id="A0A937G3E4"/>
<proteinExistence type="predicted"/>